<evidence type="ECO:0000313" key="1">
    <source>
        <dbReference type="EMBL" id="PQL92696.1"/>
    </source>
</evidence>
<comment type="caution">
    <text evidence="1">The sequence shown here is derived from an EMBL/GenBank/DDBJ whole genome shotgun (WGS) entry which is preliminary data.</text>
</comment>
<sequence length="287" mass="32861">MISAIKKRVINSFLVFIGEKKVVEDAPKKVGIVDRKQFFTHNEQSFIDTISMEFIFTEFGKNRVNAGGTEFNNEERIDPTFTSLKKYFPKAKYTVFTDFDLKIKGVNIMKVDSPVVDPENPRFGYRTGNYFKFKGLLESEADFKCALDSDMQILSSKIIALIYMTQKFGFCVPHNVRQLLKRDMEISLDSQLITDESQGLGYSYNQSPMTLWKGDKRGGIYYKACKEIMKNEPSRGSLVMWKAAWKTGVYPYVLPKQWCVCSGDEGVGDEVILHIGHNSVANYYNIK</sequence>
<proteinExistence type="predicted"/>
<dbReference type="AlphaFoldDB" id="A0A2S8ACK5"/>
<name>A0A2S8ACK5_9FLAO</name>
<protein>
    <submittedName>
        <fullName evidence="1">Uncharacterized protein</fullName>
    </submittedName>
</protein>
<evidence type="ECO:0000313" key="2">
    <source>
        <dbReference type="Proteomes" id="UP000238042"/>
    </source>
</evidence>
<dbReference type="OrthoDB" id="1234545at2"/>
<gene>
    <name evidence="1" type="ORF">C4S77_06410</name>
</gene>
<keyword evidence="2" id="KW-1185">Reference proteome</keyword>
<accession>A0A2S8ACK5</accession>
<dbReference type="EMBL" id="PSZM01000037">
    <property type="protein sequence ID" value="PQL92696.1"/>
    <property type="molecule type" value="Genomic_DNA"/>
</dbReference>
<dbReference type="Proteomes" id="UP000238042">
    <property type="component" value="Unassembled WGS sequence"/>
</dbReference>
<organism evidence="1 2">
    <name type="scientific">Apibacter adventoris</name>
    <dbReference type="NCBI Taxonomy" id="1679466"/>
    <lineage>
        <taxon>Bacteria</taxon>
        <taxon>Pseudomonadati</taxon>
        <taxon>Bacteroidota</taxon>
        <taxon>Flavobacteriia</taxon>
        <taxon>Flavobacteriales</taxon>
        <taxon>Weeksellaceae</taxon>
        <taxon>Apibacter</taxon>
    </lineage>
</organism>
<reference evidence="1 2" key="1">
    <citation type="submission" date="2018-02" db="EMBL/GenBank/DDBJ databases">
        <title>Genome sequences of Apibacter spp., gut symbionts of Asian honey bees.</title>
        <authorList>
            <person name="Kwong W.K."/>
            <person name="Steele M.I."/>
            <person name="Moran N.A."/>
        </authorList>
    </citation>
    <scope>NUCLEOTIDE SEQUENCE [LARGE SCALE GENOMIC DNA]</scope>
    <source>
        <strain evidence="2">wkB301</strain>
    </source>
</reference>